<dbReference type="PANTHER" id="PTHR10161">
    <property type="entry name" value="TARTRATE-RESISTANT ACID PHOSPHATASE TYPE 5"/>
    <property type="match status" value="1"/>
</dbReference>
<dbReference type="EMBL" id="CAIIXF020000001">
    <property type="protein sequence ID" value="CAH1773161.1"/>
    <property type="molecule type" value="Genomic_DNA"/>
</dbReference>
<evidence type="ECO:0000313" key="3">
    <source>
        <dbReference type="EMBL" id="CAH1773161.1"/>
    </source>
</evidence>
<sequence length="314" mass="35596">MFRDLASSNMNGVVLVCALAGLLAVTHAADTLRFAAMGDWGTGGSTQKKVAKSMGDWMAKYKGEFIVTLGDNFYNDGANSVKDPQFDKKWKDVYTARSLQKTWYITLGNHDHHRDNAKNEVAYSKVNSRWYLPTNYYSITKKVGRKSVLFIMMDTTPLSRRRDRRQLDWIKSQLQNSKADWIIMAGHHPVFSTGSHGSSSTMYRDVLPLMEKYKVALYLAGHDHNYEHLRVSRTLSGKSPITDLVVQGGGGKSRRTTRGTRGKEQMTKHGVKSYKFDAAYGFCGVELTETRLYVKFIDEKGRTAYSFKKSNPRK</sequence>
<dbReference type="AlphaFoldDB" id="A0A8J1Y257"/>
<evidence type="ECO:0000313" key="4">
    <source>
        <dbReference type="Proteomes" id="UP000749559"/>
    </source>
</evidence>
<evidence type="ECO:0000256" key="2">
    <source>
        <dbReference type="ARBA" id="ARBA00022801"/>
    </source>
</evidence>
<gene>
    <name evidence="3" type="ORF">OFUS_LOCUS799</name>
</gene>
<dbReference type="GO" id="GO:0016787">
    <property type="term" value="F:hydrolase activity"/>
    <property type="evidence" value="ECO:0007669"/>
    <property type="project" value="UniProtKB-KW"/>
</dbReference>
<accession>A0A8J1Y257</accession>
<proteinExistence type="predicted"/>
<organism evidence="3 4">
    <name type="scientific">Owenia fusiformis</name>
    <name type="common">Polychaete worm</name>
    <dbReference type="NCBI Taxonomy" id="6347"/>
    <lineage>
        <taxon>Eukaryota</taxon>
        <taxon>Metazoa</taxon>
        <taxon>Spiralia</taxon>
        <taxon>Lophotrochozoa</taxon>
        <taxon>Annelida</taxon>
        <taxon>Polychaeta</taxon>
        <taxon>Sedentaria</taxon>
        <taxon>Canalipalpata</taxon>
        <taxon>Sabellida</taxon>
        <taxon>Oweniida</taxon>
        <taxon>Oweniidae</taxon>
        <taxon>Owenia</taxon>
    </lineage>
</organism>
<protein>
    <submittedName>
        <fullName evidence="3">Uncharacterized protein</fullName>
    </submittedName>
</protein>
<comment type="caution">
    <text evidence="3">The sequence shown here is derived from an EMBL/GenBank/DDBJ whole genome shotgun (WGS) entry which is preliminary data.</text>
</comment>
<evidence type="ECO:0000256" key="1">
    <source>
        <dbReference type="ARBA" id="ARBA00022729"/>
    </source>
</evidence>
<dbReference type="OrthoDB" id="411211at2759"/>
<keyword evidence="1" id="KW-0732">Signal</keyword>
<dbReference type="Pfam" id="PF00149">
    <property type="entry name" value="Metallophos"/>
    <property type="match status" value="1"/>
</dbReference>
<name>A0A8J1Y257_OWEFU</name>
<dbReference type="InterPro" id="IPR004843">
    <property type="entry name" value="Calcineurin-like_PHP"/>
</dbReference>
<reference evidence="3" key="1">
    <citation type="submission" date="2022-03" db="EMBL/GenBank/DDBJ databases">
        <authorList>
            <person name="Martin C."/>
        </authorList>
    </citation>
    <scope>NUCLEOTIDE SEQUENCE</scope>
</reference>
<keyword evidence="4" id="KW-1185">Reference proteome</keyword>
<dbReference type="Proteomes" id="UP000749559">
    <property type="component" value="Unassembled WGS sequence"/>
</dbReference>
<keyword evidence="2" id="KW-0378">Hydrolase</keyword>
<dbReference type="Gene3D" id="3.60.21.10">
    <property type="match status" value="1"/>
</dbReference>
<dbReference type="InterPro" id="IPR051558">
    <property type="entry name" value="Metallophosphoesterase_PAP"/>
</dbReference>
<dbReference type="PANTHER" id="PTHR10161:SF14">
    <property type="entry name" value="TARTRATE-RESISTANT ACID PHOSPHATASE TYPE 5"/>
    <property type="match status" value="1"/>
</dbReference>
<dbReference type="InterPro" id="IPR029052">
    <property type="entry name" value="Metallo-depent_PP-like"/>
</dbReference>
<dbReference type="SUPFAM" id="SSF56300">
    <property type="entry name" value="Metallo-dependent phosphatases"/>
    <property type="match status" value="1"/>
</dbReference>